<dbReference type="EMBL" id="GGEC01093653">
    <property type="protein sequence ID" value="MBX74137.1"/>
    <property type="molecule type" value="Transcribed_RNA"/>
</dbReference>
<proteinExistence type="predicted"/>
<name>A0A2P2R4P7_RHIMU</name>
<evidence type="ECO:0000256" key="1">
    <source>
        <dbReference type="SAM" id="MobiDB-lite"/>
    </source>
</evidence>
<feature type="compositionally biased region" description="Basic and acidic residues" evidence="1">
    <location>
        <begin position="39"/>
        <end position="66"/>
    </location>
</feature>
<sequence length="84" mass="10034">MKKKKRKLSQVTGYSSIENQLIRSISTEKPPQSPHARFPFKEPKRLKENKRKEDDTPKEPKREKGNRVKCAIKLKRRQDYLLDK</sequence>
<feature type="region of interest" description="Disordered" evidence="1">
    <location>
        <begin position="1"/>
        <end position="71"/>
    </location>
</feature>
<feature type="compositionally biased region" description="Polar residues" evidence="1">
    <location>
        <begin position="9"/>
        <end position="30"/>
    </location>
</feature>
<protein>
    <submittedName>
        <fullName evidence="2">Uncharacterized protein</fullName>
    </submittedName>
</protein>
<reference evidence="2" key="1">
    <citation type="submission" date="2018-02" db="EMBL/GenBank/DDBJ databases">
        <title>Rhizophora mucronata_Transcriptome.</title>
        <authorList>
            <person name="Meera S.P."/>
            <person name="Sreeshan A."/>
            <person name="Augustine A."/>
        </authorList>
    </citation>
    <scope>NUCLEOTIDE SEQUENCE</scope>
    <source>
        <tissue evidence="2">Leaf</tissue>
    </source>
</reference>
<evidence type="ECO:0000313" key="2">
    <source>
        <dbReference type="EMBL" id="MBX74137.1"/>
    </source>
</evidence>
<dbReference type="AlphaFoldDB" id="A0A2P2R4P7"/>
<organism evidence="2">
    <name type="scientific">Rhizophora mucronata</name>
    <name type="common">Asiatic mangrove</name>
    <dbReference type="NCBI Taxonomy" id="61149"/>
    <lineage>
        <taxon>Eukaryota</taxon>
        <taxon>Viridiplantae</taxon>
        <taxon>Streptophyta</taxon>
        <taxon>Embryophyta</taxon>
        <taxon>Tracheophyta</taxon>
        <taxon>Spermatophyta</taxon>
        <taxon>Magnoliopsida</taxon>
        <taxon>eudicotyledons</taxon>
        <taxon>Gunneridae</taxon>
        <taxon>Pentapetalae</taxon>
        <taxon>rosids</taxon>
        <taxon>fabids</taxon>
        <taxon>Malpighiales</taxon>
        <taxon>Rhizophoraceae</taxon>
        <taxon>Rhizophora</taxon>
    </lineage>
</organism>
<accession>A0A2P2R4P7</accession>